<feature type="transmembrane region" description="Helical" evidence="2">
    <location>
        <begin position="276"/>
        <end position="298"/>
    </location>
</feature>
<organism evidence="3 4">
    <name type="scientific">Oculimacula yallundae</name>
    <dbReference type="NCBI Taxonomy" id="86028"/>
    <lineage>
        <taxon>Eukaryota</taxon>
        <taxon>Fungi</taxon>
        <taxon>Dikarya</taxon>
        <taxon>Ascomycota</taxon>
        <taxon>Pezizomycotina</taxon>
        <taxon>Leotiomycetes</taxon>
        <taxon>Helotiales</taxon>
        <taxon>Ploettnerulaceae</taxon>
        <taxon>Oculimacula</taxon>
    </lineage>
</organism>
<gene>
    <name evidence="3" type="ORF">VTL71DRAFT_466</name>
</gene>
<protein>
    <submittedName>
        <fullName evidence="3">Uncharacterized protein</fullName>
    </submittedName>
</protein>
<comment type="caution">
    <text evidence="3">The sequence shown here is derived from an EMBL/GenBank/DDBJ whole genome shotgun (WGS) entry which is preliminary data.</text>
</comment>
<evidence type="ECO:0000313" key="4">
    <source>
        <dbReference type="Proteomes" id="UP001595075"/>
    </source>
</evidence>
<name>A0ABR4D056_9HELO</name>
<dbReference type="Proteomes" id="UP001595075">
    <property type="component" value="Unassembled WGS sequence"/>
</dbReference>
<reference evidence="3 4" key="1">
    <citation type="journal article" date="2024" name="Commun. Biol.">
        <title>Comparative genomic analysis of thermophilic fungi reveals convergent evolutionary adaptations and gene losses.</title>
        <authorList>
            <person name="Steindorff A.S."/>
            <person name="Aguilar-Pontes M.V."/>
            <person name="Robinson A.J."/>
            <person name="Andreopoulos B."/>
            <person name="LaButti K."/>
            <person name="Kuo A."/>
            <person name="Mondo S."/>
            <person name="Riley R."/>
            <person name="Otillar R."/>
            <person name="Haridas S."/>
            <person name="Lipzen A."/>
            <person name="Grimwood J."/>
            <person name="Schmutz J."/>
            <person name="Clum A."/>
            <person name="Reid I.D."/>
            <person name="Moisan M.C."/>
            <person name="Butler G."/>
            <person name="Nguyen T.T.M."/>
            <person name="Dewar K."/>
            <person name="Conant G."/>
            <person name="Drula E."/>
            <person name="Henrissat B."/>
            <person name="Hansel C."/>
            <person name="Singer S."/>
            <person name="Hutchinson M.I."/>
            <person name="de Vries R.P."/>
            <person name="Natvig D.O."/>
            <person name="Powell A.J."/>
            <person name="Tsang A."/>
            <person name="Grigoriev I.V."/>
        </authorList>
    </citation>
    <scope>NUCLEOTIDE SEQUENCE [LARGE SCALE GENOMIC DNA]</scope>
    <source>
        <strain evidence="3 4">CBS 494.80</strain>
    </source>
</reference>
<feature type="compositionally biased region" description="Polar residues" evidence="1">
    <location>
        <begin position="24"/>
        <end position="45"/>
    </location>
</feature>
<keyword evidence="2" id="KW-0812">Transmembrane</keyword>
<accession>A0ABR4D056</accession>
<feature type="region of interest" description="Disordered" evidence="1">
    <location>
        <begin position="1"/>
        <end position="63"/>
    </location>
</feature>
<feature type="transmembrane region" description="Helical" evidence="2">
    <location>
        <begin position="100"/>
        <end position="128"/>
    </location>
</feature>
<evidence type="ECO:0000256" key="1">
    <source>
        <dbReference type="SAM" id="MobiDB-lite"/>
    </source>
</evidence>
<keyword evidence="4" id="KW-1185">Reference proteome</keyword>
<keyword evidence="2" id="KW-1133">Transmembrane helix</keyword>
<evidence type="ECO:0000256" key="2">
    <source>
        <dbReference type="SAM" id="Phobius"/>
    </source>
</evidence>
<keyword evidence="2" id="KW-0472">Membrane</keyword>
<evidence type="ECO:0000313" key="3">
    <source>
        <dbReference type="EMBL" id="KAL2075523.1"/>
    </source>
</evidence>
<proteinExistence type="predicted"/>
<sequence length="306" mass="32916">MPSSEHQNVIQEPTPLRPMPSINLRDSLQVPTDTRPISQQTTYTDRTSRRGSLESSPPHLAPGEDAQIMTARQINFRPQAPSTPPPSPPLLERPGGPKKWVAWCLVGSAATVIVLLLVTIAILVFFGLKNHSSSRVYIKAAPHTSIGQDTSTLTIPSSMVSQSRSTVYPPTVTLEAVRSELFTLLASAVETGGISSAEVPATIVTTRMMDSLAQVQEVGTTANMITTEVPYTTTITTSVLDSTTVTITVTSQPLFSTMFATVTVERRFTVANSGRVPFRIPVALLVILLAVIVLVRVISDGGSLLW</sequence>
<dbReference type="EMBL" id="JAZHXI010000001">
    <property type="protein sequence ID" value="KAL2075523.1"/>
    <property type="molecule type" value="Genomic_DNA"/>
</dbReference>
<feature type="compositionally biased region" description="Polar residues" evidence="1">
    <location>
        <begin position="1"/>
        <end position="11"/>
    </location>
</feature>